<gene>
    <name evidence="3" type="ORF">HDA37_000545</name>
</gene>
<accession>A0A852VW72</accession>
<evidence type="ECO:0000313" key="4">
    <source>
        <dbReference type="Proteomes" id="UP000549695"/>
    </source>
</evidence>
<dbReference type="Gene3D" id="3.30.70.270">
    <property type="match status" value="1"/>
</dbReference>
<dbReference type="SUPFAM" id="SSF55073">
    <property type="entry name" value="Nucleotide cyclase"/>
    <property type="match status" value="1"/>
</dbReference>
<name>A0A852VW72_PSEA5</name>
<dbReference type="PROSITE" id="PS50887">
    <property type="entry name" value="GGDEF"/>
    <property type="match status" value="1"/>
</dbReference>
<dbReference type="Pfam" id="PF00990">
    <property type="entry name" value="GGDEF"/>
    <property type="match status" value="1"/>
</dbReference>
<evidence type="ECO:0000313" key="3">
    <source>
        <dbReference type="EMBL" id="NYG00260.1"/>
    </source>
</evidence>
<dbReference type="CDD" id="cd01949">
    <property type="entry name" value="GGDEF"/>
    <property type="match status" value="1"/>
</dbReference>
<evidence type="ECO:0000256" key="1">
    <source>
        <dbReference type="SAM" id="MobiDB-lite"/>
    </source>
</evidence>
<dbReference type="NCBIfam" id="TIGR00254">
    <property type="entry name" value="GGDEF"/>
    <property type="match status" value="1"/>
</dbReference>
<evidence type="ECO:0000259" key="2">
    <source>
        <dbReference type="PROSITE" id="PS50887"/>
    </source>
</evidence>
<dbReference type="InterPro" id="IPR029787">
    <property type="entry name" value="Nucleotide_cyclase"/>
</dbReference>
<dbReference type="GO" id="GO:1902201">
    <property type="term" value="P:negative regulation of bacterial-type flagellum-dependent cell motility"/>
    <property type="evidence" value="ECO:0007669"/>
    <property type="project" value="TreeGrafter"/>
</dbReference>
<dbReference type="PANTHER" id="PTHR45138">
    <property type="entry name" value="REGULATORY COMPONENTS OF SENSORY TRANSDUCTION SYSTEM"/>
    <property type="match status" value="1"/>
</dbReference>
<dbReference type="PANTHER" id="PTHR45138:SF9">
    <property type="entry name" value="DIGUANYLATE CYCLASE DGCM-RELATED"/>
    <property type="match status" value="1"/>
</dbReference>
<dbReference type="InterPro" id="IPR050469">
    <property type="entry name" value="Diguanylate_Cyclase"/>
</dbReference>
<dbReference type="AlphaFoldDB" id="A0A852VW72"/>
<organism evidence="3 4">
    <name type="scientific">Pseudonocardia alni</name>
    <name type="common">Amycolata alni</name>
    <dbReference type="NCBI Taxonomy" id="33907"/>
    <lineage>
        <taxon>Bacteria</taxon>
        <taxon>Bacillati</taxon>
        <taxon>Actinomycetota</taxon>
        <taxon>Actinomycetes</taxon>
        <taxon>Pseudonocardiales</taxon>
        <taxon>Pseudonocardiaceae</taxon>
        <taxon>Pseudonocardia</taxon>
    </lineage>
</organism>
<dbReference type="Proteomes" id="UP000549695">
    <property type="component" value="Unassembled WGS sequence"/>
</dbReference>
<protein>
    <submittedName>
        <fullName evidence="3">Diguanylate cyclase (GGDEF)-like protein</fullName>
    </submittedName>
</protein>
<dbReference type="GO" id="GO:0005886">
    <property type="term" value="C:plasma membrane"/>
    <property type="evidence" value="ECO:0007669"/>
    <property type="project" value="TreeGrafter"/>
</dbReference>
<feature type="compositionally biased region" description="Basic and acidic residues" evidence="1">
    <location>
        <begin position="98"/>
        <end position="111"/>
    </location>
</feature>
<dbReference type="GO" id="GO:0043709">
    <property type="term" value="P:cell adhesion involved in single-species biofilm formation"/>
    <property type="evidence" value="ECO:0007669"/>
    <property type="project" value="TreeGrafter"/>
</dbReference>
<feature type="domain" description="GGDEF" evidence="2">
    <location>
        <begin position="1"/>
        <end position="131"/>
    </location>
</feature>
<keyword evidence="4" id="KW-1185">Reference proteome</keyword>
<dbReference type="EMBL" id="JACCCZ010000001">
    <property type="protein sequence ID" value="NYG00260.1"/>
    <property type="molecule type" value="Genomic_DNA"/>
</dbReference>
<dbReference type="GO" id="GO:0052621">
    <property type="term" value="F:diguanylate cyclase activity"/>
    <property type="evidence" value="ECO:0007669"/>
    <property type="project" value="TreeGrafter"/>
</dbReference>
<dbReference type="InterPro" id="IPR043128">
    <property type="entry name" value="Rev_trsase/Diguanyl_cyclase"/>
</dbReference>
<dbReference type="SMART" id="SM00267">
    <property type="entry name" value="GGDEF"/>
    <property type="match status" value="1"/>
</dbReference>
<dbReference type="InterPro" id="IPR000160">
    <property type="entry name" value="GGDEF_dom"/>
</dbReference>
<reference evidence="3 4" key="1">
    <citation type="submission" date="2020-07" db="EMBL/GenBank/DDBJ databases">
        <title>Sequencing the genomes of 1000 actinobacteria strains.</title>
        <authorList>
            <person name="Klenk H.-P."/>
        </authorList>
    </citation>
    <scope>NUCLEOTIDE SEQUENCE [LARGE SCALE GENOMIC DNA]</scope>
    <source>
        <strain evidence="3 4">DSM 44749</strain>
    </source>
</reference>
<proteinExistence type="predicted"/>
<feature type="region of interest" description="Disordered" evidence="1">
    <location>
        <begin position="93"/>
        <end position="112"/>
    </location>
</feature>
<sequence length="131" mass="13795">MVPDVDEFKSSNVRFGHPAGDRVLVVVAAAVRSTLRTPTDLPARYGGEGFVVLLPHTGLADASRVEARIRHAVGALAVSHDRAARGTLSMSVGVASARPDDRRADHSRLPTEADAALHAAKPAGRNRVECA</sequence>
<comment type="caution">
    <text evidence="3">The sequence shown here is derived from an EMBL/GenBank/DDBJ whole genome shotgun (WGS) entry which is preliminary data.</text>
</comment>